<accession>A0A8D8FN55</accession>
<proteinExistence type="predicted"/>
<evidence type="ECO:0000313" key="1">
    <source>
        <dbReference type="EMBL" id="CAG6476204.1"/>
    </source>
</evidence>
<reference evidence="1" key="1">
    <citation type="submission" date="2021-05" db="EMBL/GenBank/DDBJ databases">
        <authorList>
            <person name="Alioto T."/>
            <person name="Alioto T."/>
            <person name="Gomez Garrido J."/>
        </authorList>
    </citation>
    <scope>NUCLEOTIDE SEQUENCE</scope>
</reference>
<name>A0A8D8FN55_CULPI</name>
<dbReference type="EMBL" id="HBUE01078045">
    <property type="protein sequence ID" value="CAG6476205.1"/>
    <property type="molecule type" value="Transcribed_RNA"/>
</dbReference>
<dbReference type="AlphaFoldDB" id="A0A8D8FN55"/>
<sequence>MRVADLRQPSTAPSLALAHAARVTSLGRDRRLWLVPAAFAPRRPRTFFATTRGGRFFRRLQDRRVCRAAPLAVGRRRLHRIVRAPFGGLARPVDVLGLLLVQIQVGGGHLDGALADPDHVRHFVGGFVPLDLVDETGLVGVAAGERVYGVADDRERVLVADHDDVLGEGLRGAVLEQHHVLVVSLVTCDLAGVVLPVGPTRHTAQPIVLVHWWFRLGRYGSVRFLLLGALRGGLLRLGVFFGFGLGAGSLLSSTTLFGGGFGRLRVGTALVQFGVR</sequence>
<organism evidence="1">
    <name type="scientific">Culex pipiens</name>
    <name type="common">House mosquito</name>
    <dbReference type="NCBI Taxonomy" id="7175"/>
    <lineage>
        <taxon>Eukaryota</taxon>
        <taxon>Metazoa</taxon>
        <taxon>Ecdysozoa</taxon>
        <taxon>Arthropoda</taxon>
        <taxon>Hexapoda</taxon>
        <taxon>Insecta</taxon>
        <taxon>Pterygota</taxon>
        <taxon>Neoptera</taxon>
        <taxon>Endopterygota</taxon>
        <taxon>Diptera</taxon>
        <taxon>Nematocera</taxon>
        <taxon>Culicoidea</taxon>
        <taxon>Culicidae</taxon>
        <taxon>Culicinae</taxon>
        <taxon>Culicini</taxon>
        <taxon>Culex</taxon>
        <taxon>Culex</taxon>
    </lineage>
</organism>
<protein>
    <submittedName>
        <fullName evidence="1">(northern house mosquito) hypothetical protein</fullName>
    </submittedName>
</protein>
<dbReference type="EMBL" id="HBUE01078044">
    <property type="protein sequence ID" value="CAG6476204.1"/>
    <property type="molecule type" value="Transcribed_RNA"/>
</dbReference>